<dbReference type="RefSeq" id="WP_378279594.1">
    <property type="nucleotide sequence ID" value="NZ_JBHSON010000002.1"/>
</dbReference>
<evidence type="ECO:0000313" key="3">
    <source>
        <dbReference type="Proteomes" id="UP001596074"/>
    </source>
</evidence>
<keyword evidence="1" id="KW-0812">Transmembrane</keyword>
<keyword evidence="3" id="KW-1185">Reference proteome</keyword>
<feature type="non-terminal residue" evidence="2">
    <location>
        <position position="158"/>
    </location>
</feature>
<feature type="transmembrane region" description="Helical" evidence="1">
    <location>
        <begin position="46"/>
        <end position="67"/>
    </location>
</feature>
<protein>
    <recommendedName>
        <fullName evidence="4">ATP-binding protein</fullName>
    </recommendedName>
</protein>
<evidence type="ECO:0008006" key="4">
    <source>
        <dbReference type="Google" id="ProtNLM"/>
    </source>
</evidence>
<dbReference type="Proteomes" id="UP001596074">
    <property type="component" value="Unassembled WGS sequence"/>
</dbReference>
<sequence length="158" mass="16724">MAAQAGRPVVERAALERAFGVWLAAVIVAGGTWLGMLLIADRIDALIAAVGGLAALIVSLAVAVAAYHVQYARGLRTWVSHRESDDDRLERRLRELVDGPLPDLIGRLRAGASPQETLADLKAVPDHLLGRLVHVVAEGVASGERDAAVARGELESLD</sequence>
<proteinExistence type="predicted"/>
<keyword evidence="1" id="KW-1133">Transmembrane helix</keyword>
<evidence type="ECO:0000313" key="2">
    <source>
        <dbReference type="EMBL" id="MFC5744438.1"/>
    </source>
</evidence>
<feature type="transmembrane region" description="Helical" evidence="1">
    <location>
        <begin position="21"/>
        <end position="40"/>
    </location>
</feature>
<dbReference type="EMBL" id="JBHSON010000002">
    <property type="protein sequence ID" value="MFC5744438.1"/>
    <property type="molecule type" value="Genomic_DNA"/>
</dbReference>
<evidence type="ECO:0000256" key="1">
    <source>
        <dbReference type="SAM" id="Phobius"/>
    </source>
</evidence>
<accession>A0ABW0ZPJ3</accession>
<comment type="caution">
    <text evidence="2">The sequence shown here is derived from an EMBL/GenBank/DDBJ whole genome shotgun (WGS) entry which is preliminary data.</text>
</comment>
<name>A0ABW0ZPJ3_9ACTN</name>
<organism evidence="2 3">
    <name type="scientific">Actinomadura rugatobispora</name>
    <dbReference type="NCBI Taxonomy" id="1994"/>
    <lineage>
        <taxon>Bacteria</taxon>
        <taxon>Bacillati</taxon>
        <taxon>Actinomycetota</taxon>
        <taxon>Actinomycetes</taxon>
        <taxon>Streptosporangiales</taxon>
        <taxon>Thermomonosporaceae</taxon>
        <taxon>Actinomadura</taxon>
    </lineage>
</organism>
<keyword evidence="1" id="KW-0472">Membrane</keyword>
<reference evidence="3" key="1">
    <citation type="journal article" date="2019" name="Int. J. Syst. Evol. Microbiol.">
        <title>The Global Catalogue of Microorganisms (GCM) 10K type strain sequencing project: providing services to taxonomists for standard genome sequencing and annotation.</title>
        <authorList>
            <consortium name="The Broad Institute Genomics Platform"/>
            <consortium name="The Broad Institute Genome Sequencing Center for Infectious Disease"/>
            <person name="Wu L."/>
            <person name="Ma J."/>
        </authorList>
    </citation>
    <scope>NUCLEOTIDE SEQUENCE [LARGE SCALE GENOMIC DNA]</scope>
    <source>
        <strain evidence="3">KCTC 42087</strain>
    </source>
</reference>
<gene>
    <name evidence="2" type="ORF">ACFPZN_02290</name>
</gene>